<dbReference type="InterPro" id="IPR004360">
    <property type="entry name" value="Glyas_Fos-R_dOase_dom"/>
</dbReference>
<feature type="domain" description="VOC" evidence="1">
    <location>
        <begin position="2"/>
        <end position="126"/>
    </location>
</feature>
<evidence type="ECO:0000313" key="2">
    <source>
        <dbReference type="EMBL" id="MDM0044116.1"/>
    </source>
</evidence>
<evidence type="ECO:0000259" key="1">
    <source>
        <dbReference type="PROSITE" id="PS51819"/>
    </source>
</evidence>
<dbReference type="Proteomes" id="UP001174908">
    <property type="component" value="Unassembled WGS sequence"/>
</dbReference>
<proteinExistence type="predicted"/>
<name>A0ABT7N841_9BURK</name>
<organism evidence="2 3">
    <name type="scientific">Variovorax dokdonensis</name>
    <dbReference type="NCBI Taxonomy" id="344883"/>
    <lineage>
        <taxon>Bacteria</taxon>
        <taxon>Pseudomonadati</taxon>
        <taxon>Pseudomonadota</taxon>
        <taxon>Betaproteobacteria</taxon>
        <taxon>Burkholderiales</taxon>
        <taxon>Comamonadaceae</taxon>
        <taxon>Variovorax</taxon>
    </lineage>
</organism>
<keyword evidence="3" id="KW-1185">Reference proteome</keyword>
<protein>
    <submittedName>
        <fullName evidence="2">VOC family protein</fullName>
    </submittedName>
</protein>
<dbReference type="SUPFAM" id="SSF54593">
    <property type="entry name" value="Glyoxalase/Bleomycin resistance protein/Dihydroxybiphenyl dioxygenase"/>
    <property type="match status" value="1"/>
</dbReference>
<dbReference type="PANTHER" id="PTHR34109">
    <property type="entry name" value="BNAUNNG04460D PROTEIN-RELATED"/>
    <property type="match status" value="1"/>
</dbReference>
<dbReference type="Pfam" id="PF00903">
    <property type="entry name" value="Glyoxalase"/>
    <property type="match status" value="1"/>
</dbReference>
<evidence type="ECO:0000313" key="3">
    <source>
        <dbReference type="Proteomes" id="UP001174908"/>
    </source>
</evidence>
<dbReference type="PANTHER" id="PTHR34109:SF1">
    <property type="entry name" value="VOC DOMAIN-CONTAINING PROTEIN"/>
    <property type="match status" value="1"/>
</dbReference>
<sequence length="145" mass="16471">MPREMFPYLCVHDAQAAIDFYVRVFDMKEKFRLTEPGGRVGHVELDFDGATLMLCEEFPEYGIRSPKSIGATGVTLHLHVDNADAVVERALQAGATLHMPLADHFYGERSGSFFDPFGHRWNVGHTIEEVSPEEMQERYERNPDA</sequence>
<comment type="caution">
    <text evidence="2">The sequence shown here is derived from an EMBL/GenBank/DDBJ whole genome shotgun (WGS) entry which is preliminary data.</text>
</comment>
<dbReference type="RefSeq" id="WP_286659178.1">
    <property type="nucleotide sequence ID" value="NZ_JASZYV010000001.1"/>
</dbReference>
<dbReference type="EMBL" id="JASZYV010000001">
    <property type="protein sequence ID" value="MDM0044116.1"/>
    <property type="molecule type" value="Genomic_DNA"/>
</dbReference>
<dbReference type="CDD" id="cd07246">
    <property type="entry name" value="VOC_like"/>
    <property type="match status" value="1"/>
</dbReference>
<gene>
    <name evidence="2" type="ORF">QTH91_06455</name>
</gene>
<accession>A0ABT7N841</accession>
<dbReference type="Gene3D" id="3.30.720.120">
    <property type="match status" value="1"/>
</dbReference>
<dbReference type="InterPro" id="IPR037523">
    <property type="entry name" value="VOC_core"/>
</dbReference>
<dbReference type="Gene3D" id="3.30.720.110">
    <property type="match status" value="1"/>
</dbReference>
<dbReference type="PROSITE" id="PS51819">
    <property type="entry name" value="VOC"/>
    <property type="match status" value="1"/>
</dbReference>
<reference evidence="2" key="1">
    <citation type="submission" date="2023-06" db="EMBL/GenBank/DDBJ databases">
        <authorList>
            <person name="Jiang Y."/>
            <person name="Liu Q."/>
        </authorList>
    </citation>
    <scope>NUCLEOTIDE SEQUENCE</scope>
    <source>
        <strain evidence="2">CGMCC 1.12089</strain>
    </source>
</reference>
<dbReference type="InterPro" id="IPR029068">
    <property type="entry name" value="Glyas_Bleomycin-R_OHBP_Dase"/>
</dbReference>